<reference evidence="1 2" key="1">
    <citation type="journal article" date="2022" name="Genome Biol. Evol.">
        <title>Host diet, physiology and behaviors set the stage for Lachnospiraceae cladogenesis.</title>
        <authorList>
            <person name="Vera-Ponce De Leon A."/>
            <person name="Schneider M."/>
            <person name="Jahnes B.C."/>
            <person name="Sadowski V."/>
            <person name="Camuy-Velez L.A."/>
            <person name="Duan J."/>
            <person name="Sabree Z.L."/>
        </authorList>
    </citation>
    <scope>NUCLEOTIDE SEQUENCE [LARGE SCALE GENOMIC DNA]</scope>
    <source>
        <strain evidence="1 2">PAL227</strain>
    </source>
</reference>
<protein>
    <recommendedName>
        <fullName evidence="3">4-hydroxythreonine-4-phosphate dehydrogenase</fullName>
    </recommendedName>
</protein>
<sequence>MNNNLDLIVMLTWNDVTVENAKEVFLESKDALAKHWGFKVAGTTTKSMTELLGLMKENGKRTYIEELDIDEETCLNTAEIAGKCGADHLLGTLYYPSVHEVCKKYNMGYSPFVALDEDTRMRRPIPEVVAAMEETVANDTMGICLSAFRYLGGEPEKLLKEIDERAKKEYYIAGSVNSYERLDFLKSLKKLRAFTIGGAFFEKKFGESFSEQIDAVCQYLRK</sequence>
<organism evidence="1 2">
    <name type="scientific">Ohessyouella blattaphilus</name>
    <dbReference type="NCBI Taxonomy" id="2949333"/>
    <lineage>
        <taxon>Bacteria</taxon>
        <taxon>Bacillati</taxon>
        <taxon>Bacillota</taxon>
        <taxon>Clostridia</taxon>
        <taxon>Lachnospirales</taxon>
        <taxon>Lachnospiraceae</taxon>
        <taxon>Ohessyouella</taxon>
    </lineage>
</organism>
<evidence type="ECO:0000313" key="2">
    <source>
        <dbReference type="Proteomes" id="UP001523565"/>
    </source>
</evidence>
<evidence type="ECO:0000313" key="1">
    <source>
        <dbReference type="EMBL" id="MCP1110392.1"/>
    </source>
</evidence>
<proteinExistence type="predicted"/>
<comment type="caution">
    <text evidence="1">The sequence shown here is derived from an EMBL/GenBank/DDBJ whole genome shotgun (WGS) entry which is preliminary data.</text>
</comment>
<evidence type="ECO:0008006" key="3">
    <source>
        <dbReference type="Google" id="ProtNLM"/>
    </source>
</evidence>
<dbReference type="RefSeq" id="WP_262069273.1">
    <property type="nucleotide sequence ID" value="NZ_JAMXOC010000012.1"/>
</dbReference>
<dbReference type="EMBL" id="JAMZFV010000012">
    <property type="protein sequence ID" value="MCP1110392.1"/>
    <property type="molecule type" value="Genomic_DNA"/>
</dbReference>
<name>A0ABT1EI62_9FIRM</name>
<keyword evidence="2" id="KW-1185">Reference proteome</keyword>
<dbReference type="Proteomes" id="UP001523565">
    <property type="component" value="Unassembled WGS sequence"/>
</dbReference>
<accession>A0ABT1EI62</accession>
<gene>
    <name evidence="1" type="ORF">NK118_09020</name>
</gene>